<feature type="transmembrane region" description="Helical" evidence="6">
    <location>
        <begin position="266"/>
        <end position="283"/>
    </location>
</feature>
<evidence type="ECO:0000256" key="3">
    <source>
        <dbReference type="ARBA" id="ARBA00022692"/>
    </source>
</evidence>
<dbReference type="GO" id="GO:0016567">
    <property type="term" value="P:protein ubiquitination"/>
    <property type="evidence" value="ECO:0007669"/>
    <property type="project" value="TreeGrafter"/>
</dbReference>
<keyword evidence="4 6" id="KW-1133">Transmembrane helix</keyword>
<evidence type="ECO:0000256" key="2">
    <source>
        <dbReference type="ARBA" id="ARBA00009142"/>
    </source>
</evidence>
<comment type="subcellular location">
    <subcellularLocation>
        <location evidence="1">Membrane</location>
        <topology evidence="1">Multi-pass membrane protein</topology>
    </subcellularLocation>
</comment>
<comment type="similarity">
    <text evidence="2">Belongs to the 4-toluene sulfonate uptake permease (TSUP) (TC 2.A.102) family.</text>
</comment>
<feature type="transmembrane region" description="Helical" evidence="6">
    <location>
        <begin position="347"/>
        <end position="372"/>
    </location>
</feature>
<dbReference type="InterPro" id="IPR002781">
    <property type="entry name" value="TM_pro_TauE-like"/>
</dbReference>
<gene>
    <name evidence="7" type="ORF">DM860_001916</name>
</gene>
<comment type="caution">
    <text evidence="7">The sequence shown here is derived from an EMBL/GenBank/DDBJ whole genome shotgun (WGS) entry which is preliminary data.</text>
</comment>
<protein>
    <recommendedName>
        <fullName evidence="9">Sulfite exporter TauE/SafE family protein</fullName>
    </recommendedName>
</protein>
<evidence type="ECO:0000256" key="1">
    <source>
        <dbReference type="ARBA" id="ARBA00004141"/>
    </source>
</evidence>
<feature type="transmembrane region" description="Helical" evidence="6">
    <location>
        <begin position="180"/>
        <end position="209"/>
    </location>
</feature>
<evidence type="ECO:0000256" key="4">
    <source>
        <dbReference type="ARBA" id="ARBA00022989"/>
    </source>
</evidence>
<evidence type="ECO:0000256" key="5">
    <source>
        <dbReference type="ARBA" id="ARBA00023136"/>
    </source>
</evidence>
<feature type="transmembrane region" description="Helical" evidence="6">
    <location>
        <begin position="445"/>
        <end position="470"/>
    </location>
</feature>
<dbReference type="GO" id="GO:0031464">
    <property type="term" value="C:Cul4A-RING E3 ubiquitin ligase complex"/>
    <property type="evidence" value="ECO:0007669"/>
    <property type="project" value="TreeGrafter"/>
</dbReference>
<keyword evidence="3 6" id="KW-0812">Transmembrane</keyword>
<keyword evidence="8" id="KW-1185">Reference proteome</keyword>
<keyword evidence="5 6" id="KW-0472">Membrane</keyword>
<dbReference type="Pfam" id="PF01925">
    <property type="entry name" value="TauE"/>
    <property type="match status" value="2"/>
</dbReference>
<evidence type="ECO:0000256" key="6">
    <source>
        <dbReference type="SAM" id="Phobius"/>
    </source>
</evidence>
<feature type="transmembrane region" description="Helical" evidence="6">
    <location>
        <begin position="414"/>
        <end position="433"/>
    </location>
</feature>
<evidence type="ECO:0000313" key="7">
    <source>
        <dbReference type="EMBL" id="RAL49625.1"/>
    </source>
</evidence>
<feature type="transmembrane region" description="Helical" evidence="6">
    <location>
        <begin position="299"/>
        <end position="321"/>
    </location>
</feature>
<dbReference type="AlphaFoldDB" id="A0A328DVA7"/>
<organism evidence="7 8">
    <name type="scientific">Cuscuta australis</name>
    <dbReference type="NCBI Taxonomy" id="267555"/>
    <lineage>
        <taxon>Eukaryota</taxon>
        <taxon>Viridiplantae</taxon>
        <taxon>Streptophyta</taxon>
        <taxon>Embryophyta</taxon>
        <taxon>Tracheophyta</taxon>
        <taxon>Spermatophyta</taxon>
        <taxon>Magnoliopsida</taxon>
        <taxon>eudicotyledons</taxon>
        <taxon>Gunneridae</taxon>
        <taxon>Pentapetalae</taxon>
        <taxon>asterids</taxon>
        <taxon>lamiids</taxon>
        <taxon>Solanales</taxon>
        <taxon>Convolvulaceae</taxon>
        <taxon>Cuscuteae</taxon>
        <taxon>Cuscuta</taxon>
        <taxon>Cuscuta subgen. Grammica</taxon>
        <taxon>Cuscuta sect. Cleistogrammica</taxon>
    </lineage>
</organism>
<sequence length="485" mass="52191">MAPLTPGELTPFFRHECRTLSFSSASSLSLIPDESTQSDFSPPEKMHSSGILKFQVSLILLILCNASNAEEAAGIFSNSIHQFPTQSGEGNFTVGAPVVVAGILSFIAATISSAGGIGGGGLYIPILTIVAGLDLKTASGFSAFMVTGGIVSNVVCNFFMQRGGKVLVDLDIALLSEPSMLLGVSIGVICNGVFPEWLITVLFALFLVWSTFSTCRSGILYWKLETETRNGDSEMETALVVDKEERSCEEDGLCCRVDGSRHGMKLGMLLMIWLCFFALHLFRGNRYGHGIVQIEACGVVYWIISAIHIPLAVSLTAWILFNNQRWQASFSQDQEEEKESRQGPNKFLFPVMALMAGVLGGVFGVGGGMLISPLLIQLGIPPQITSATCSFMVLFSSTMSVVQYMLLGMDHTGSAVVFATICFVASIIGLVVVQRAIEKHGRASIIVFSVGTVMALSTVLMTSLGAVRVWKDYTSGRYMGFKLPC</sequence>
<proteinExistence type="inferred from homology"/>
<feature type="transmembrane region" description="Helical" evidence="6">
    <location>
        <begin position="92"/>
        <end position="111"/>
    </location>
</feature>
<dbReference type="EMBL" id="NQVE01000076">
    <property type="protein sequence ID" value="RAL49625.1"/>
    <property type="molecule type" value="Genomic_DNA"/>
</dbReference>
<feature type="transmembrane region" description="Helical" evidence="6">
    <location>
        <begin position="384"/>
        <end position="407"/>
    </location>
</feature>
<dbReference type="PANTHER" id="PTHR14255">
    <property type="entry name" value="CEREBLON"/>
    <property type="match status" value="1"/>
</dbReference>
<evidence type="ECO:0008006" key="9">
    <source>
        <dbReference type="Google" id="ProtNLM"/>
    </source>
</evidence>
<evidence type="ECO:0000313" key="8">
    <source>
        <dbReference type="Proteomes" id="UP000249390"/>
    </source>
</evidence>
<feature type="transmembrane region" description="Helical" evidence="6">
    <location>
        <begin position="142"/>
        <end position="160"/>
    </location>
</feature>
<dbReference type="GO" id="GO:0016020">
    <property type="term" value="C:membrane"/>
    <property type="evidence" value="ECO:0007669"/>
    <property type="project" value="UniProtKB-SubCell"/>
</dbReference>
<reference evidence="7 8" key="1">
    <citation type="submission" date="2018-06" db="EMBL/GenBank/DDBJ databases">
        <title>The Genome of Cuscuta australis (Dodder) Provides Insight into the Evolution of Plant Parasitism.</title>
        <authorList>
            <person name="Liu H."/>
        </authorList>
    </citation>
    <scope>NUCLEOTIDE SEQUENCE [LARGE SCALE GENOMIC DNA]</scope>
    <source>
        <strain evidence="8">cv. Yunnan</strain>
        <tissue evidence="7">Vines</tissue>
    </source>
</reference>
<dbReference type="PANTHER" id="PTHR14255:SF3">
    <property type="entry name" value="SULFITE EXPORTER TAUE_SAFE FAMILY PROTEIN 5-RELATED"/>
    <property type="match status" value="1"/>
</dbReference>
<accession>A0A328DVA7</accession>
<dbReference type="Proteomes" id="UP000249390">
    <property type="component" value="Unassembled WGS sequence"/>
</dbReference>
<name>A0A328DVA7_9ASTE</name>